<keyword evidence="1" id="KW-0472">Membrane</keyword>
<evidence type="ECO:0000256" key="1">
    <source>
        <dbReference type="SAM" id="Phobius"/>
    </source>
</evidence>
<accession>A0A5N6R085</accession>
<keyword evidence="1" id="KW-0812">Transmembrane</keyword>
<keyword evidence="1" id="KW-1133">Transmembrane helix</keyword>
<gene>
    <name evidence="2" type="ORF">FH972_008184</name>
</gene>
<evidence type="ECO:0000313" key="2">
    <source>
        <dbReference type="EMBL" id="KAE8022382.1"/>
    </source>
</evidence>
<feature type="transmembrane region" description="Helical" evidence="1">
    <location>
        <begin position="6"/>
        <end position="24"/>
    </location>
</feature>
<keyword evidence="3" id="KW-1185">Reference proteome</keyword>
<dbReference type="OrthoDB" id="1748016at2759"/>
<dbReference type="EMBL" id="CM017323">
    <property type="protein sequence ID" value="KAE8022382.1"/>
    <property type="molecule type" value="Genomic_DNA"/>
</dbReference>
<sequence>MNPFQIFIAFASVIVVLMVLSCICDGSRKKNQTSEQPNAMPRAATSSVQLAFRDVERGQTAKSRATKDGEMVVYTGAVATAAVVAGASGCGGCGGGGCGGGGGGCAC</sequence>
<dbReference type="AlphaFoldDB" id="A0A5N6R085"/>
<reference evidence="2 3" key="1">
    <citation type="submission" date="2019-06" db="EMBL/GenBank/DDBJ databases">
        <title>A chromosomal-level reference genome of Carpinus fangiana (Coryloideae, Betulaceae).</title>
        <authorList>
            <person name="Yang X."/>
            <person name="Wang Z."/>
            <person name="Zhang L."/>
            <person name="Hao G."/>
            <person name="Liu J."/>
            <person name="Yang Y."/>
        </authorList>
    </citation>
    <scope>NUCLEOTIDE SEQUENCE [LARGE SCALE GENOMIC DNA]</scope>
    <source>
        <strain evidence="2">Cfa_2016G</strain>
        <tissue evidence="2">Leaf</tissue>
    </source>
</reference>
<protein>
    <submittedName>
        <fullName evidence="2">Uncharacterized protein</fullName>
    </submittedName>
</protein>
<name>A0A5N6R085_9ROSI</name>
<dbReference type="Proteomes" id="UP000327013">
    <property type="component" value="Chromosome 3"/>
</dbReference>
<organism evidence="2 3">
    <name type="scientific">Carpinus fangiana</name>
    <dbReference type="NCBI Taxonomy" id="176857"/>
    <lineage>
        <taxon>Eukaryota</taxon>
        <taxon>Viridiplantae</taxon>
        <taxon>Streptophyta</taxon>
        <taxon>Embryophyta</taxon>
        <taxon>Tracheophyta</taxon>
        <taxon>Spermatophyta</taxon>
        <taxon>Magnoliopsida</taxon>
        <taxon>eudicotyledons</taxon>
        <taxon>Gunneridae</taxon>
        <taxon>Pentapetalae</taxon>
        <taxon>rosids</taxon>
        <taxon>fabids</taxon>
        <taxon>Fagales</taxon>
        <taxon>Betulaceae</taxon>
        <taxon>Carpinus</taxon>
    </lineage>
</organism>
<proteinExistence type="predicted"/>
<evidence type="ECO:0000313" key="3">
    <source>
        <dbReference type="Proteomes" id="UP000327013"/>
    </source>
</evidence>